<evidence type="ECO:0000256" key="12">
    <source>
        <dbReference type="ARBA" id="ARBA00080647"/>
    </source>
</evidence>
<dbReference type="InterPro" id="IPR003593">
    <property type="entry name" value="AAA+_ATPase"/>
</dbReference>
<evidence type="ECO:0000256" key="4">
    <source>
        <dbReference type="ARBA" id="ARBA00022741"/>
    </source>
</evidence>
<dbReference type="Gene3D" id="3.40.50.300">
    <property type="entry name" value="P-loop containing nucleotide triphosphate hydrolases"/>
    <property type="match status" value="1"/>
</dbReference>
<evidence type="ECO:0000256" key="5">
    <source>
        <dbReference type="ARBA" id="ARBA00022840"/>
    </source>
</evidence>
<sequence>MAEIVLEHVNKSYADGAAAVRDLSITIADGEFLILVGPSGCGKTTTLNMIAGLEDISSGELRIDGVRMNEKAPKDRDIAMVFQSYALYPHMTVRQNIAFPLTLAKMKKAEIAQKVEETAKTLDLTELLDRKPSQLSGGQRQRVAMGRAIVRHPKAFLMDEPLSNLDAKLRVQMRGEIARLQRRLGTTTVYVTHDQTEAMTLGDRVVVMHGGVAQQIGTPDELYERPANLFVAGFIGSPAMNFFPAELTPTGLTLSVGEVMLAPEVQEVISRHPRPENVIVGVRPEHLADAALIDGYQRIRALTFEVKVDLVESLGADKYVYFTTAGPAVHAAQLDELEAEGEMHENQFVARVAAESKAAVGQSIELALDTAKVAVFDADTGANLTIAPAAG</sequence>
<evidence type="ECO:0000313" key="15">
    <source>
        <dbReference type="EMBL" id="ORW44923.1"/>
    </source>
</evidence>
<dbReference type="GO" id="GO:0055052">
    <property type="term" value="C:ATP-binding cassette (ABC) transporter complex, substrate-binding subunit-containing"/>
    <property type="evidence" value="ECO:0007669"/>
    <property type="project" value="TreeGrafter"/>
</dbReference>
<dbReference type="Gene3D" id="2.40.50.100">
    <property type="match status" value="1"/>
</dbReference>
<feature type="domain" description="ABC transporter" evidence="14">
    <location>
        <begin position="4"/>
        <end position="235"/>
    </location>
</feature>
<reference evidence="15 16" key="1">
    <citation type="journal article" date="2015" name="Emerg. Microbes Infect.">
        <title>Characterization of 17 strains belonging to the Mycobacterium simiae complex and description of Mycobacterium paraense sp. nov.</title>
        <authorList>
            <person name="Fusco da Costa A.R."/>
            <person name="Fedrizzi T."/>
            <person name="Lopes M.L."/>
            <person name="Pecorari M."/>
            <person name="Oliveira da Costa W.L."/>
            <person name="Giacobazzi E."/>
            <person name="da Costa Bahia J.R."/>
            <person name="De Sanctis V."/>
            <person name="Batista Lima K.V."/>
            <person name="Bertorelli R."/>
            <person name="Grottola A."/>
            <person name="Fabio A."/>
            <person name="Mariottini A."/>
            <person name="Ferretti P."/>
            <person name="Di Leva F."/>
            <person name="Fregni Serpini G."/>
            <person name="Tagliazucchi S."/>
            <person name="Rumpianesi F."/>
            <person name="Jousson O."/>
            <person name="Segata N."/>
            <person name="Tortoli E."/>
        </authorList>
    </citation>
    <scope>NUCLEOTIDE SEQUENCE [LARGE SCALE GENOMIC DNA]</scope>
    <source>
        <strain evidence="15 16">IEC33</strain>
    </source>
</reference>
<dbReference type="SUPFAM" id="SSF52540">
    <property type="entry name" value="P-loop containing nucleoside triphosphate hydrolases"/>
    <property type="match status" value="1"/>
</dbReference>
<dbReference type="SMART" id="SM00382">
    <property type="entry name" value="AAA"/>
    <property type="match status" value="1"/>
</dbReference>
<gene>
    <name evidence="15" type="ORF">AWB90_16030</name>
</gene>
<dbReference type="InterPro" id="IPR015855">
    <property type="entry name" value="ABC_transpr_MalK-like"/>
</dbReference>
<dbReference type="STRING" id="767916.AWB91_15750"/>
<protein>
    <recommendedName>
        <fullName evidence="11">Trehalose import ATP-binding protein SugC</fullName>
    </recommendedName>
    <alternativeName>
        <fullName evidence="13">Nucleotide-binding domain of SugABC transporter</fullName>
    </alternativeName>
    <alternativeName>
        <fullName evidence="12">SugABC transporter ATPase SugC</fullName>
    </alternativeName>
</protein>
<dbReference type="SUPFAM" id="SSF50331">
    <property type="entry name" value="MOP-like"/>
    <property type="match status" value="1"/>
</dbReference>
<keyword evidence="7" id="KW-0472">Membrane</keyword>
<dbReference type="Proteomes" id="UP000193285">
    <property type="component" value="Unassembled WGS sequence"/>
</dbReference>
<dbReference type="InterPro" id="IPR017871">
    <property type="entry name" value="ABC_transporter-like_CS"/>
</dbReference>
<dbReference type="PROSITE" id="PS00211">
    <property type="entry name" value="ABC_TRANSPORTER_1"/>
    <property type="match status" value="1"/>
</dbReference>
<name>A0A1X2A8Y7_9MYCO</name>
<dbReference type="GO" id="GO:0008643">
    <property type="term" value="P:carbohydrate transport"/>
    <property type="evidence" value="ECO:0007669"/>
    <property type="project" value="InterPro"/>
</dbReference>
<comment type="catalytic activity">
    <reaction evidence="8">
        <text>alpha,alpha-trehalose(out) + ATP + H2O = alpha,alpha-trehalose(in) + ADP + phosphate + H(+)</text>
        <dbReference type="Rhea" id="RHEA:75203"/>
        <dbReference type="ChEBI" id="CHEBI:15377"/>
        <dbReference type="ChEBI" id="CHEBI:15378"/>
        <dbReference type="ChEBI" id="CHEBI:16551"/>
        <dbReference type="ChEBI" id="CHEBI:30616"/>
        <dbReference type="ChEBI" id="CHEBI:43474"/>
        <dbReference type="ChEBI" id="CHEBI:456216"/>
    </reaction>
</comment>
<dbReference type="Pfam" id="PF17912">
    <property type="entry name" value="OB_MalK"/>
    <property type="match status" value="1"/>
</dbReference>
<dbReference type="RefSeq" id="WP_085245300.1">
    <property type="nucleotide sequence ID" value="NZ_LQPN01000052.1"/>
</dbReference>
<evidence type="ECO:0000256" key="9">
    <source>
        <dbReference type="ARBA" id="ARBA00056091"/>
    </source>
</evidence>
<evidence type="ECO:0000256" key="2">
    <source>
        <dbReference type="ARBA" id="ARBA00022448"/>
    </source>
</evidence>
<evidence type="ECO:0000256" key="13">
    <source>
        <dbReference type="ARBA" id="ARBA00082626"/>
    </source>
</evidence>
<dbReference type="AlphaFoldDB" id="A0A1X2A8Y7"/>
<dbReference type="InterPro" id="IPR003439">
    <property type="entry name" value="ABC_transporter-like_ATP-bd"/>
</dbReference>
<dbReference type="InterPro" id="IPR027417">
    <property type="entry name" value="P-loop_NTPase"/>
</dbReference>
<evidence type="ECO:0000256" key="11">
    <source>
        <dbReference type="ARBA" id="ARBA00072105"/>
    </source>
</evidence>
<accession>A0A1X2A8Y7</accession>
<dbReference type="GO" id="GO:0005524">
    <property type="term" value="F:ATP binding"/>
    <property type="evidence" value="ECO:0007669"/>
    <property type="project" value="UniProtKB-KW"/>
</dbReference>
<keyword evidence="3" id="KW-1003">Cell membrane</keyword>
<comment type="subunit">
    <text evidence="10">Monomer. Homodimerizes in the presence of ATP. The complex is composed of two ATP-binding proteins (SugC), two transmembrane proteins (SugA and SugB) and a solute-binding protein (LpqY).</text>
</comment>
<evidence type="ECO:0000256" key="3">
    <source>
        <dbReference type="ARBA" id="ARBA00022475"/>
    </source>
</evidence>
<dbReference type="GO" id="GO:0016887">
    <property type="term" value="F:ATP hydrolysis activity"/>
    <property type="evidence" value="ECO:0007669"/>
    <property type="project" value="InterPro"/>
</dbReference>
<proteinExistence type="predicted"/>
<evidence type="ECO:0000259" key="14">
    <source>
        <dbReference type="PROSITE" id="PS50893"/>
    </source>
</evidence>
<keyword evidence="2" id="KW-0813">Transport</keyword>
<dbReference type="EMBL" id="LQPN01000052">
    <property type="protein sequence ID" value="ORW44923.1"/>
    <property type="molecule type" value="Genomic_DNA"/>
</dbReference>
<keyword evidence="6" id="KW-1278">Translocase</keyword>
<organism evidence="15 16">
    <name type="scientific">Mycobacterium paraense</name>
    <dbReference type="NCBI Taxonomy" id="767916"/>
    <lineage>
        <taxon>Bacteria</taxon>
        <taxon>Bacillati</taxon>
        <taxon>Actinomycetota</taxon>
        <taxon>Actinomycetes</taxon>
        <taxon>Mycobacteriales</taxon>
        <taxon>Mycobacteriaceae</taxon>
        <taxon>Mycobacterium</taxon>
        <taxon>Mycobacterium simiae complex</taxon>
    </lineage>
</organism>
<evidence type="ECO:0000256" key="6">
    <source>
        <dbReference type="ARBA" id="ARBA00022967"/>
    </source>
</evidence>
<evidence type="ECO:0000256" key="7">
    <source>
        <dbReference type="ARBA" id="ARBA00023136"/>
    </source>
</evidence>
<dbReference type="GO" id="GO:0140359">
    <property type="term" value="F:ABC-type transporter activity"/>
    <property type="evidence" value="ECO:0007669"/>
    <property type="project" value="InterPro"/>
</dbReference>
<dbReference type="InterPro" id="IPR047641">
    <property type="entry name" value="ABC_transpr_MalK/UgpC-like"/>
</dbReference>
<dbReference type="PANTHER" id="PTHR43875">
    <property type="entry name" value="MALTODEXTRIN IMPORT ATP-BINDING PROTEIN MSMX"/>
    <property type="match status" value="1"/>
</dbReference>
<dbReference type="NCBIfam" id="NF008653">
    <property type="entry name" value="PRK11650.1"/>
    <property type="match status" value="1"/>
</dbReference>
<evidence type="ECO:0000313" key="16">
    <source>
        <dbReference type="Proteomes" id="UP000193285"/>
    </source>
</evidence>
<dbReference type="CDD" id="cd03301">
    <property type="entry name" value="ABC_MalK_N"/>
    <property type="match status" value="1"/>
</dbReference>
<dbReference type="Pfam" id="PF00005">
    <property type="entry name" value="ABC_tran"/>
    <property type="match status" value="1"/>
</dbReference>
<dbReference type="PROSITE" id="PS50893">
    <property type="entry name" value="ABC_TRANSPORTER_2"/>
    <property type="match status" value="1"/>
</dbReference>
<evidence type="ECO:0000256" key="8">
    <source>
        <dbReference type="ARBA" id="ARBA00050305"/>
    </source>
</evidence>
<dbReference type="FunFam" id="3.40.50.300:FF:000042">
    <property type="entry name" value="Maltose/maltodextrin ABC transporter, ATP-binding protein"/>
    <property type="match status" value="1"/>
</dbReference>
<dbReference type="InterPro" id="IPR008995">
    <property type="entry name" value="Mo/tungstate-bd_C_term_dom"/>
</dbReference>
<evidence type="ECO:0000256" key="1">
    <source>
        <dbReference type="ARBA" id="ARBA00004515"/>
    </source>
</evidence>
<keyword evidence="5 15" id="KW-0067">ATP-binding</keyword>
<dbReference type="OrthoDB" id="9802264at2"/>
<comment type="function">
    <text evidence="9">Part of the ABC transporter complex LpqY-SugA-SugB-SugC, which is highly specific for uptake of trehalose. Involved in the recycling of extracellular trehalose released from trehalose-containing molecules synthesized by M.tuberculosis. Trehalose uptake is essential for virulence. Responsible for energy coupling to the transport system.</text>
</comment>
<dbReference type="PANTHER" id="PTHR43875:SF15">
    <property type="entry name" value="TREHALOSE IMPORT ATP-BINDING PROTEIN SUGC"/>
    <property type="match status" value="1"/>
</dbReference>
<keyword evidence="4" id="KW-0547">Nucleotide-binding</keyword>
<evidence type="ECO:0000256" key="10">
    <source>
        <dbReference type="ARBA" id="ARBA00063658"/>
    </source>
</evidence>
<dbReference type="InterPro" id="IPR040582">
    <property type="entry name" value="OB_MalK-like"/>
</dbReference>
<dbReference type="Gene3D" id="2.40.50.140">
    <property type="entry name" value="Nucleic acid-binding proteins"/>
    <property type="match status" value="1"/>
</dbReference>
<comment type="caution">
    <text evidence="15">The sequence shown here is derived from an EMBL/GenBank/DDBJ whole genome shotgun (WGS) entry which is preliminary data.</text>
</comment>
<dbReference type="InterPro" id="IPR012340">
    <property type="entry name" value="NA-bd_OB-fold"/>
</dbReference>
<comment type="subcellular location">
    <subcellularLocation>
        <location evidence="1">Cell inner membrane</location>
        <topology evidence="1">Peripheral membrane protein</topology>
        <orientation evidence="1">Cytoplasmic side</orientation>
    </subcellularLocation>
</comment>